<dbReference type="RefSeq" id="WP_377833904.1">
    <property type="nucleotide sequence ID" value="NZ_JBHRSK010000010.1"/>
</dbReference>
<keyword evidence="7" id="KW-1133">Transmembrane helix</keyword>
<dbReference type="PROSITE" id="PS50109">
    <property type="entry name" value="HIS_KIN"/>
    <property type="match status" value="1"/>
</dbReference>
<dbReference type="EC" id="2.7.13.3" evidence="2"/>
<dbReference type="Proteomes" id="UP001595443">
    <property type="component" value="Unassembled WGS sequence"/>
</dbReference>
<feature type="transmembrane region" description="Helical" evidence="7">
    <location>
        <begin position="168"/>
        <end position="189"/>
    </location>
</feature>
<dbReference type="InterPro" id="IPR003661">
    <property type="entry name" value="HisK_dim/P_dom"/>
</dbReference>
<protein>
    <recommendedName>
        <fullName evidence="2">histidine kinase</fullName>
        <ecNumber evidence="2">2.7.13.3</ecNumber>
    </recommendedName>
</protein>
<dbReference type="InterPro" id="IPR036097">
    <property type="entry name" value="HisK_dim/P_sf"/>
</dbReference>
<dbReference type="Pfam" id="PF02518">
    <property type="entry name" value="HATPase_c"/>
    <property type="match status" value="1"/>
</dbReference>
<sequence length="483" mass="52718">MSNLAQKMRDFVQSSLVLFWQRQAMFVGAAVLAGYFYNTQLAITCYLAALATELFDLVLAKSVIRWHEAGGAGNVEQEKYYLNLLTLSSVFSAMAVSLFTILVAREEGISNHFAPLFFLIAAGLFAAMNNHQLLRVLVARLIIYGLALIYIPAHDLWVTGAPLDSELWLQFGTLLLVLYFIVDCSRVYFKLYHRNLAQMTELRQERDRAEHAYEVQSQFVSIVSHELRTPLTSIKGALGLIQNGSLGEVSPQVGKLIGTAYKNSDRLAVLINDLLDLQKLEAAKMKFNITTLDLVSLVRDAVEANESYGKSLNVTFNAHLPRKPVWVRGDHDRLIQVMSNVLSNSAKFSADSDKVDVTLELHGGKARVSVRDYGEGIPPGSKDVVFGRFSQVDPSATRKIGGAGLGMSITRQILDALNGSIDYESEPGKGTTFFIDLDLADHAPSAEPAPSATASVPATAKAAVAKRAGSEVSAHGPARRSVA</sequence>
<evidence type="ECO:0000256" key="2">
    <source>
        <dbReference type="ARBA" id="ARBA00012438"/>
    </source>
</evidence>
<evidence type="ECO:0000256" key="6">
    <source>
        <dbReference type="ARBA" id="ARBA00023012"/>
    </source>
</evidence>
<dbReference type="InterPro" id="IPR004358">
    <property type="entry name" value="Sig_transdc_His_kin-like_C"/>
</dbReference>
<gene>
    <name evidence="9" type="ORF">ACFOES_13925</name>
</gene>
<feature type="domain" description="Histidine kinase" evidence="8">
    <location>
        <begin position="222"/>
        <end position="441"/>
    </location>
</feature>
<dbReference type="InterPro" id="IPR036890">
    <property type="entry name" value="HATPase_C_sf"/>
</dbReference>
<keyword evidence="7" id="KW-0812">Transmembrane</keyword>
<dbReference type="Gene3D" id="3.30.565.10">
    <property type="entry name" value="Histidine kinase-like ATPase, C-terminal domain"/>
    <property type="match status" value="1"/>
</dbReference>
<dbReference type="PANTHER" id="PTHR43711">
    <property type="entry name" value="TWO-COMPONENT HISTIDINE KINASE"/>
    <property type="match status" value="1"/>
</dbReference>
<proteinExistence type="predicted"/>
<keyword evidence="5 9" id="KW-0418">Kinase</keyword>
<dbReference type="Pfam" id="PF00512">
    <property type="entry name" value="HisKA"/>
    <property type="match status" value="1"/>
</dbReference>
<evidence type="ECO:0000256" key="3">
    <source>
        <dbReference type="ARBA" id="ARBA00022553"/>
    </source>
</evidence>
<organism evidence="9 10">
    <name type="scientific">Acidimangrovimonas pyrenivorans</name>
    <dbReference type="NCBI Taxonomy" id="2030798"/>
    <lineage>
        <taxon>Bacteria</taxon>
        <taxon>Pseudomonadati</taxon>
        <taxon>Pseudomonadota</taxon>
        <taxon>Alphaproteobacteria</taxon>
        <taxon>Rhodobacterales</taxon>
        <taxon>Paracoccaceae</taxon>
        <taxon>Acidimangrovimonas</taxon>
    </lineage>
</organism>
<feature type="transmembrane region" description="Helical" evidence="7">
    <location>
        <begin position="134"/>
        <end position="153"/>
    </location>
</feature>
<keyword evidence="4" id="KW-0808">Transferase</keyword>
<evidence type="ECO:0000259" key="8">
    <source>
        <dbReference type="PROSITE" id="PS50109"/>
    </source>
</evidence>
<dbReference type="PRINTS" id="PR00344">
    <property type="entry name" value="BCTRLSENSOR"/>
</dbReference>
<accession>A0ABV7AIH8</accession>
<evidence type="ECO:0000256" key="7">
    <source>
        <dbReference type="SAM" id="Phobius"/>
    </source>
</evidence>
<name>A0ABV7AIH8_9RHOB</name>
<evidence type="ECO:0000256" key="1">
    <source>
        <dbReference type="ARBA" id="ARBA00000085"/>
    </source>
</evidence>
<keyword evidence="3" id="KW-0597">Phosphoprotein</keyword>
<comment type="catalytic activity">
    <reaction evidence="1">
        <text>ATP + protein L-histidine = ADP + protein N-phospho-L-histidine.</text>
        <dbReference type="EC" id="2.7.13.3"/>
    </reaction>
</comment>
<keyword evidence="7" id="KW-0472">Membrane</keyword>
<dbReference type="InterPro" id="IPR005467">
    <property type="entry name" value="His_kinase_dom"/>
</dbReference>
<reference evidence="10" key="1">
    <citation type="journal article" date="2019" name="Int. J. Syst. Evol. Microbiol.">
        <title>The Global Catalogue of Microorganisms (GCM) 10K type strain sequencing project: providing services to taxonomists for standard genome sequencing and annotation.</title>
        <authorList>
            <consortium name="The Broad Institute Genomics Platform"/>
            <consortium name="The Broad Institute Genome Sequencing Center for Infectious Disease"/>
            <person name="Wu L."/>
            <person name="Ma J."/>
        </authorList>
    </citation>
    <scope>NUCLEOTIDE SEQUENCE [LARGE SCALE GENOMIC DNA]</scope>
    <source>
        <strain evidence="10">KCTC 62192</strain>
    </source>
</reference>
<dbReference type="SUPFAM" id="SSF55874">
    <property type="entry name" value="ATPase domain of HSP90 chaperone/DNA topoisomerase II/histidine kinase"/>
    <property type="match status" value="1"/>
</dbReference>
<evidence type="ECO:0000256" key="4">
    <source>
        <dbReference type="ARBA" id="ARBA00022679"/>
    </source>
</evidence>
<dbReference type="InterPro" id="IPR050736">
    <property type="entry name" value="Sensor_HK_Regulatory"/>
</dbReference>
<comment type="caution">
    <text evidence="9">The sequence shown here is derived from an EMBL/GenBank/DDBJ whole genome shotgun (WGS) entry which is preliminary data.</text>
</comment>
<evidence type="ECO:0000256" key="5">
    <source>
        <dbReference type="ARBA" id="ARBA00022777"/>
    </source>
</evidence>
<dbReference type="EMBL" id="JBHRSK010000010">
    <property type="protein sequence ID" value="MFC2969199.1"/>
    <property type="molecule type" value="Genomic_DNA"/>
</dbReference>
<evidence type="ECO:0000313" key="10">
    <source>
        <dbReference type="Proteomes" id="UP001595443"/>
    </source>
</evidence>
<keyword evidence="10" id="KW-1185">Reference proteome</keyword>
<dbReference type="InterPro" id="IPR003594">
    <property type="entry name" value="HATPase_dom"/>
</dbReference>
<dbReference type="SMART" id="SM00387">
    <property type="entry name" value="HATPase_c"/>
    <property type="match status" value="1"/>
</dbReference>
<feature type="transmembrane region" description="Helical" evidence="7">
    <location>
        <begin position="80"/>
        <end position="103"/>
    </location>
</feature>
<dbReference type="CDD" id="cd00082">
    <property type="entry name" value="HisKA"/>
    <property type="match status" value="1"/>
</dbReference>
<dbReference type="SMART" id="SM00388">
    <property type="entry name" value="HisKA"/>
    <property type="match status" value="1"/>
</dbReference>
<keyword evidence="6" id="KW-0902">Two-component regulatory system</keyword>
<feature type="transmembrane region" description="Helical" evidence="7">
    <location>
        <begin position="109"/>
        <end position="127"/>
    </location>
</feature>
<evidence type="ECO:0000313" key="9">
    <source>
        <dbReference type="EMBL" id="MFC2969199.1"/>
    </source>
</evidence>
<dbReference type="SUPFAM" id="SSF47384">
    <property type="entry name" value="Homodimeric domain of signal transducing histidine kinase"/>
    <property type="match status" value="1"/>
</dbReference>
<dbReference type="PANTHER" id="PTHR43711:SF1">
    <property type="entry name" value="HISTIDINE KINASE 1"/>
    <property type="match status" value="1"/>
</dbReference>
<dbReference type="Gene3D" id="1.10.287.130">
    <property type="match status" value="1"/>
</dbReference>
<dbReference type="GO" id="GO:0016301">
    <property type="term" value="F:kinase activity"/>
    <property type="evidence" value="ECO:0007669"/>
    <property type="project" value="UniProtKB-KW"/>
</dbReference>